<dbReference type="InterPro" id="IPR052169">
    <property type="entry name" value="CW_Biosynth-Accessory"/>
</dbReference>
<gene>
    <name evidence="3" type="ORF">UY44_C0015G0001</name>
</gene>
<dbReference type="SUPFAM" id="SSF56300">
    <property type="entry name" value="Metallo-dependent phosphatases"/>
    <property type="match status" value="1"/>
</dbReference>
<dbReference type="Pfam" id="PF09587">
    <property type="entry name" value="PGA_cap"/>
    <property type="match status" value="1"/>
</dbReference>
<evidence type="ECO:0000259" key="2">
    <source>
        <dbReference type="SMART" id="SM00854"/>
    </source>
</evidence>
<accession>A0A0G1VPH8</accession>
<dbReference type="CDD" id="cd07381">
    <property type="entry name" value="MPP_CapA"/>
    <property type="match status" value="1"/>
</dbReference>
<dbReference type="SMART" id="SM00854">
    <property type="entry name" value="PGA_cap"/>
    <property type="match status" value="1"/>
</dbReference>
<dbReference type="AlphaFoldDB" id="A0A0G1VPH8"/>
<comment type="caution">
    <text evidence="3">The sequence shown here is derived from an EMBL/GenBank/DDBJ whole genome shotgun (WGS) entry which is preliminary data.</text>
</comment>
<dbReference type="Gene3D" id="3.60.21.10">
    <property type="match status" value="1"/>
</dbReference>
<evidence type="ECO:0000313" key="3">
    <source>
        <dbReference type="EMBL" id="KKW08185.1"/>
    </source>
</evidence>
<dbReference type="EMBL" id="LCPZ01000015">
    <property type="protein sequence ID" value="KKW08185.1"/>
    <property type="molecule type" value="Genomic_DNA"/>
</dbReference>
<name>A0A0G1VPH8_9BACT</name>
<reference evidence="3 4" key="1">
    <citation type="journal article" date="2015" name="Nature">
        <title>rRNA introns, odd ribosomes, and small enigmatic genomes across a large radiation of phyla.</title>
        <authorList>
            <person name="Brown C.T."/>
            <person name="Hug L.A."/>
            <person name="Thomas B.C."/>
            <person name="Sharon I."/>
            <person name="Castelle C.J."/>
            <person name="Singh A."/>
            <person name="Wilkins M.J."/>
            <person name="Williams K.H."/>
            <person name="Banfield J.F."/>
        </authorList>
    </citation>
    <scope>NUCLEOTIDE SEQUENCE [LARGE SCALE GENOMIC DNA]</scope>
</reference>
<proteinExistence type="inferred from homology"/>
<sequence>MSRLKYAVALVFTLVAALFLYIAAEKYAMREPSDNNYLWPERSKQATIIFGGDIMFDRSVRKAVDVKGGNFIFSCIDETLKSSDLIVANLEGPITNHASVSATSTPGGEFNYTFTFPPATAGLLYKHKVRIVNLGNNHILNFGTAGVRSTISELENAGVWYFGDPIHHSVYLEHAFSPIIFAFINYNEFAPTEHTNILEYVGMSSTTVESIQKTRARGYIPIVYTHWGEEYATTSSAYSRELAHSFIDAGAEIVIGSHPHVVQEHEIYNGKHIYYSLGNFIFDQYFSDDVRRGLLLRVVFGTEGVKSIKEIPVYLETDRRTCPVE</sequence>
<organism evidence="3 4">
    <name type="scientific">Candidatus Kaiserbacteria bacterium GW2011_GWA2_49_19</name>
    <dbReference type="NCBI Taxonomy" id="1618669"/>
    <lineage>
        <taxon>Bacteria</taxon>
        <taxon>Candidatus Kaiseribacteriota</taxon>
    </lineage>
</organism>
<comment type="similarity">
    <text evidence="1">Belongs to the CapA family.</text>
</comment>
<dbReference type="Proteomes" id="UP000033965">
    <property type="component" value="Unassembled WGS sequence"/>
</dbReference>
<dbReference type="PANTHER" id="PTHR33393">
    <property type="entry name" value="POLYGLUTAMINE SYNTHESIS ACCESSORY PROTEIN RV0574C-RELATED"/>
    <property type="match status" value="1"/>
</dbReference>
<evidence type="ECO:0000313" key="4">
    <source>
        <dbReference type="Proteomes" id="UP000033965"/>
    </source>
</evidence>
<dbReference type="InterPro" id="IPR029052">
    <property type="entry name" value="Metallo-depent_PP-like"/>
</dbReference>
<dbReference type="PANTHER" id="PTHR33393:SF13">
    <property type="entry name" value="PGA BIOSYNTHESIS PROTEIN CAPA"/>
    <property type="match status" value="1"/>
</dbReference>
<feature type="domain" description="Capsule synthesis protein CapA" evidence="2">
    <location>
        <begin position="47"/>
        <end position="284"/>
    </location>
</feature>
<evidence type="ECO:0000256" key="1">
    <source>
        <dbReference type="ARBA" id="ARBA00005662"/>
    </source>
</evidence>
<protein>
    <submittedName>
        <fullName evidence="3">SH3 type 3 domain protein</fullName>
    </submittedName>
</protein>
<dbReference type="InterPro" id="IPR019079">
    <property type="entry name" value="Capsule_synth_CapA"/>
</dbReference>